<feature type="region of interest" description="Disordered" evidence="2">
    <location>
        <begin position="1175"/>
        <end position="1223"/>
    </location>
</feature>
<reference evidence="3 4" key="1">
    <citation type="journal article" date="2008" name="Nature">
        <title>The Trichoplax genome and the nature of placozoans.</title>
        <authorList>
            <person name="Srivastava M."/>
            <person name="Begovic E."/>
            <person name="Chapman J."/>
            <person name="Putnam N.H."/>
            <person name="Hellsten U."/>
            <person name="Kawashima T."/>
            <person name="Kuo A."/>
            <person name="Mitros T."/>
            <person name="Salamov A."/>
            <person name="Carpenter M.L."/>
            <person name="Signorovitch A.Y."/>
            <person name="Moreno M.A."/>
            <person name="Kamm K."/>
            <person name="Grimwood J."/>
            <person name="Schmutz J."/>
            <person name="Shapiro H."/>
            <person name="Grigoriev I.V."/>
            <person name="Buss L.W."/>
            <person name="Schierwater B."/>
            <person name="Dellaporta S.L."/>
            <person name="Rokhsar D.S."/>
        </authorList>
    </citation>
    <scope>NUCLEOTIDE SEQUENCE [LARGE SCALE GENOMIC DNA]</scope>
    <source>
        <strain evidence="3 4">Grell-BS-1999</strain>
    </source>
</reference>
<feature type="compositionally biased region" description="Acidic residues" evidence="2">
    <location>
        <begin position="831"/>
        <end position="840"/>
    </location>
</feature>
<dbReference type="eggNOG" id="ENOG502S4PE">
    <property type="taxonomic scope" value="Eukaryota"/>
</dbReference>
<dbReference type="EMBL" id="DS985249">
    <property type="protein sequence ID" value="EDV22378.1"/>
    <property type="molecule type" value="Genomic_DNA"/>
</dbReference>
<dbReference type="PANTHER" id="PTHR35538">
    <property type="entry name" value="LIG_CHAN-GLU_BD DOMAIN-CONTAINING PROTEIN"/>
    <property type="match status" value="1"/>
</dbReference>
<feature type="compositionally biased region" description="Basic residues" evidence="2">
    <location>
        <begin position="1396"/>
        <end position="1405"/>
    </location>
</feature>
<feature type="compositionally biased region" description="Basic and acidic residues" evidence="2">
    <location>
        <begin position="1503"/>
        <end position="1517"/>
    </location>
</feature>
<dbReference type="GeneID" id="6756318"/>
<proteinExistence type="predicted"/>
<dbReference type="CTD" id="6756318"/>
<protein>
    <recommendedName>
        <fullName evidence="5">EF-hand domain-containing protein</fullName>
    </recommendedName>
</protein>
<feature type="compositionally biased region" description="Polar residues" evidence="2">
    <location>
        <begin position="1175"/>
        <end position="1185"/>
    </location>
</feature>
<feature type="region of interest" description="Disordered" evidence="2">
    <location>
        <begin position="1319"/>
        <end position="1344"/>
    </location>
</feature>
<feature type="compositionally biased region" description="Polar residues" evidence="2">
    <location>
        <begin position="1682"/>
        <end position="1698"/>
    </location>
</feature>
<name>B3S413_TRIAD</name>
<feature type="compositionally biased region" description="Acidic residues" evidence="2">
    <location>
        <begin position="1241"/>
        <end position="1258"/>
    </location>
</feature>
<feature type="compositionally biased region" description="Basic and acidic residues" evidence="2">
    <location>
        <begin position="938"/>
        <end position="947"/>
    </location>
</feature>
<evidence type="ECO:0000313" key="3">
    <source>
        <dbReference type="EMBL" id="EDV22378.1"/>
    </source>
</evidence>
<feature type="region of interest" description="Disordered" evidence="2">
    <location>
        <begin position="1760"/>
        <end position="1804"/>
    </location>
</feature>
<dbReference type="OrthoDB" id="2121618at2759"/>
<feature type="compositionally biased region" description="Polar residues" evidence="2">
    <location>
        <begin position="927"/>
        <end position="937"/>
    </location>
</feature>
<feature type="coiled-coil region" evidence="1">
    <location>
        <begin position="1003"/>
        <end position="1032"/>
    </location>
</feature>
<evidence type="ECO:0000256" key="1">
    <source>
        <dbReference type="SAM" id="Coils"/>
    </source>
</evidence>
<dbReference type="RefSeq" id="XP_002114922.1">
    <property type="nucleotide sequence ID" value="XM_002114886.1"/>
</dbReference>
<feature type="region of interest" description="Disordered" evidence="2">
    <location>
        <begin position="786"/>
        <end position="871"/>
    </location>
</feature>
<feature type="compositionally biased region" description="Basic and acidic residues" evidence="2">
    <location>
        <begin position="1385"/>
        <end position="1395"/>
    </location>
</feature>
<feature type="region of interest" description="Disordered" evidence="2">
    <location>
        <begin position="1385"/>
        <end position="1433"/>
    </location>
</feature>
<feature type="compositionally biased region" description="Polar residues" evidence="2">
    <location>
        <begin position="525"/>
        <end position="535"/>
    </location>
</feature>
<feature type="region of interest" description="Disordered" evidence="2">
    <location>
        <begin position="905"/>
        <end position="948"/>
    </location>
</feature>
<feature type="region of interest" description="Disordered" evidence="2">
    <location>
        <begin position="497"/>
        <end position="535"/>
    </location>
</feature>
<gene>
    <name evidence="3" type="ORF">TRIADDRAFT_58917</name>
</gene>
<dbReference type="InterPro" id="IPR011992">
    <property type="entry name" value="EF-hand-dom_pair"/>
</dbReference>
<feature type="compositionally biased region" description="Basic and acidic residues" evidence="2">
    <location>
        <begin position="1760"/>
        <end position="1777"/>
    </location>
</feature>
<feature type="compositionally biased region" description="Basic and acidic residues" evidence="2">
    <location>
        <begin position="818"/>
        <end position="830"/>
    </location>
</feature>
<dbReference type="PANTHER" id="PTHR35538:SF3">
    <property type="entry name" value="C-TYPE LECTIN DOMAIN-CONTAINING PROTEIN"/>
    <property type="match status" value="1"/>
</dbReference>
<organism evidence="3 4">
    <name type="scientific">Trichoplax adhaerens</name>
    <name type="common">Trichoplax reptans</name>
    <dbReference type="NCBI Taxonomy" id="10228"/>
    <lineage>
        <taxon>Eukaryota</taxon>
        <taxon>Metazoa</taxon>
        <taxon>Placozoa</taxon>
        <taxon>Uniplacotomia</taxon>
        <taxon>Trichoplacea</taxon>
        <taxon>Trichoplacidae</taxon>
        <taxon>Trichoplax</taxon>
    </lineage>
</organism>
<feature type="compositionally biased region" description="Polar residues" evidence="2">
    <location>
        <begin position="1410"/>
        <end position="1426"/>
    </location>
</feature>
<feature type="region of interest" description="Disordered" evidence="2">
    <location>
        <begin position="1482"/>
        <end position="1535"/>
    </location>
</feature>
<accession>B3S413</accession>
<evidence type="ECO:0008006" key="5">
    <source>
        <dbReference type="Google" id="ProtNLM"/>
    </source>
</evidence>
<feature type="compositionally biased region" description="Basic and acidic residues" evidence="2">
    <location>
        <begin position="1319"/>
        <end position="1329"/>
    </location>
</feature>
<keyword evidence="1" id="KW-0175">Coiled coil</keyword>
<dbReference type="Proteomes" id="UP000009022">
    <property type="component" value="Unassembled WGS sequence"/>
</dbReference>
<feature type="region of interest" description="Disordered" evidence="2">
    <location>
        <begin position="1676"/>
        <end position="1705"/>
    </location>
</feature>
<feature type="compositionally biased region" description="Low complexity" evidence="2">
    <location>
        <begin position="1117"/>
        <end position="1130"/>
    </location>
</feature>
<dbReference type="KEGG" id="tad:TRIADDRAFT_58917"/>
<feature type="compositionally biased region" description="Basic and acidic residues" evidence="2">
    <location>
        <begin position="914"/>
        <end position="926"/>
    </location>
</feature>
<dbReference type="HOGENOM" id="CLU_234279_0_0_1"/>
<sequence>MALPAIIDRKATNINPLDHLKKEHNFKNQEKEFRLPKLKNDANQLKDLHQNFPYQLSRKRQLIEENQSSIRRPDGTVGINSNFRPPVKKPFHLNPLTRSIENVYDPKQDDGQLRPSHHKLSKSVDTLNQLEEEKHAGNGGHIYITEDDLIWLPDIPEVPDTIRPMLEQLYHPPTEDKKVQYMPIVAQPPMDNKSIHNHEKREPNRPIASLCKGCIRLETQELRFPRAIRTGGGYIIFNQQLRDILSNFNPDDEGSIPPRLRFVELPERDYSKILPGYLLKDHVPITPVHKNSTRPESPKWTPHNPLPWPAPVWPKVKKKPTTKFIDQRISLVADKRMKEKKLKKEKNKDKAVGKIYCIPLVKLDPKLKKSLRITDSRGNHISNNKFTIVQSMDDIKNTTIAHYTKLGNQHTGSFGLQRSKPAIKIDVITSHATEVGYIPTIVPPNTVLDNPEDEYIPVPVEDFDHLSIYNEPAKLEDKAAEVKREILASRLEQSNLDDVNDLSQEDNYNSDHSNKDHAYSRKPQKSITINTTSSSVPYSLPHANIDVMKSDEEDKNETTENVVADIVDSNEESYTIVNPQEEEEEEMLTMEEDDGHDDEVIEGQKGHKMMKIRKLKQKGLALHEDRSNAHITNVPASNQHPESNMKSSLLLAEKEENSASIVVAQPAEDALTATPTSELWYPDEARAPSATNLAGQIYRLDDGSVTPNSALSIATNSRMQQVYSSTDAHPSQLGDQTNDNLGFMIGGKHITTQQAREDISIGQQVELTKQSHHEVMDELKRVILRKNNPNELNKRSLNPLMQVGRSRAKSQIAAPKSVAKDEIKNIPSDKSDDDDNNDDENITKSVKNPPQESKDVENSNDAPAASGGFLAPPRLQIGIKTVNPVIVAQKVDGIKIAKPTFRQRSYTINPSTDSAEHRKRNDDTDTHSLSSTQTGKNQSKDDGHVEENSLPLDLTGAIGGGVYLTYKPVNNNALRRDEYVAALDKRQGVERRIMERQKNRRIKRTIKRTNEKGEEEIVVVEEEVEVEEEEEEEFFVDEDDPVLRENSPTDVDLTEELLHGEYIDNPDHNHAHETDDSMLKSDQDALVHDENNLEESHSASDGQSLHMEKDTNNQGRSISIKKPNKIIPKNGPSENQTVNRPEAPTMQNVPKIEAPQTPEPIPDVELIGKLSTTNSLANDTTTETKGLSLGVSPISRQNPLSRGKNKVQNIRKPNAGRSLKEPPLVPLIDPLSFKVSSSEVLTDEDTDDLLADSDDDEDRNPLGEGLYSFTAAQLDETVDIQDTATAPDYKKDEDFVGNLFPFDAEIFFRRGGDLFESKCNSRNESRQEGEIDETETTIPDVDISDIPKVAIEAPDMPAIAPPPVPTFSDDKPNIDRSKWLGFRRKEIQSQAPEKKQLKKKKKKVIIKASFQRNRQNHTPDSETNQLGLDDDEDDYYDRFYSPKMISPINFDALDYLSKYSVLSKDKIIQYSSVYNKIIQDDKEDQGEKMKTIEEPEVEEDDTMEKNGKVVDNDEEKSSPVITSSPQKSPKKTVSAMPTRLHLGLTGSEIRGMTPAQLLDRLDPEGTMAALNQQPQLTITGRHAVTKGSLQERELLLDKLRQVMSTNVSPASSNDSDLSIGEIEGMLSAIPRTDSKSIQFRNNMKEVRDLLHKTRGDLSVLNDADFKSAASILSSSGRDHHLSNVSSSNKVDSTTTTPLASRGAGGMAMDGESAHLRLPIIEEPDEAARPDFLQHRSQPNSASDGPTKILRQHSNYISEFDQRESYQPRRRAMTETRHVSTAGSAGGRKESKYLTSHSRGRGRDGKFHKSLTLKQLGSALKTVNRNLISEKEIDFVKQILDLPGRKKLNFKLFTLVAALSEKVVALDGVVKNMINKLTFDALDVKLQKCKELFYLLDEDNFNRPSGVVTLDNLAIELAAGGLSHDQVRLVRKQFDKNNVGTVEFIDYLTYIPLFMEIHSHIISEPLKETQKTQTTVPLEKV</sequence>
<evidence type="ECO:0000256" key="2">
    <source>
        <dbReference type="SAM" id="MobiDB-lite"/>
    </source>
</evidence>
<dbReference type="Gene3D" id="1.10.238.10">
    <property type="entry name" value="EF-hand"/>
    <property type="match status" value="1"/>
</dbReference>
<dbReference type="InParanoid" id="B3S413"/>
<evidence type="ECO:0000313" key="4">
    <source>
        <dbReference type="Proteomes" id="UP000009022"/>
    </source>
</evidence>
<dbReference type="SUPFAM" id="SSF47473">
    <property type="entry name" value="EF-hand"/>
    <property type="match status" value="1"/>
</dbReference>
<feature type="region of interest" description="Disordered" evidence="2">
    <location>
        <begin position="1236"/>
        <end position="1264"/>
    </location>
</feature>
<feature type="region of interest" description="Disordered" evidence="2">
    <location>
        <begin position="1092"/>
        <end position="1163"/>
    </location>
</feature>
<keyword evidence="4" id="KW-1185">Reference proteome</keyword>